<dbReference type="InterPro" id="IPR008183">
    <property type="entry name" value="Aldose_1/G6P_1-epimerase"/>
</dbReference>
<dbReference type="PANTHER" id="PTHR10091:SF0">
    <property type="entry name" value="GALACTOSE MUTAROTASE"/>
    <property type="match status" value="1"/>
</dbReference>
<dbReference type="GO" id="GO:0033499">
    <property type="term" value="P:galactose catabolic process via UDP-galactose, Leloir pathway"/>
    <property type="evidence" value="ECO:0007669"/>
    <property type="project" value="TreeGrafter"/>
</dbReference>
<dbReference type="CDD" id="cd09022">
    <property type="entry name" value="Aldose_epim_Ec_YihR"/>
    <property type="match status" value="1"/>
</dbReference>
<reference evidence="1 2" key="1">
    <citation type="submission" date="2016-10" db="EMBL/GenBank/DDBJ databases">
        <authorList>
            <person name="de Groot N.N."/>
        </authorList>
    </citation>
    <scope>NUCLEOTIDE SEQUENCE [LARGE SCALE GENOMIC DNA]</scope>
    <source>
        <strain evidence="1 2">DSM 44149</strain>
    </source>
</reference>
<dbReference type="InterPro" id="IPR037480">
    <property type="entry name" value="YihR-like"/>
</dbReference>
<dbReference type="EMBL" id="LT629701">
    <property type="protein sequence ID" value="SDN38859.1"/>
    <property type="molecule type" value="Genomic_DNA"/>
</dbReference>
<name>A0A1H0AZR4_ALLAB</name>
<dbReference type="AlphaFoldDB" id="A0A1H0AZR4"/>
<proteinExistence type="predicted"/>
<dbReference type="InterPro" id="IPR011013">
    <property type="entry name" value="Gal_mutarotase_sf_dom"/>
</dbReference>
<sequence>MGAGQPTGEQFEITNGTARAVLTEVGACLRVFEVAGVPYVSSFAETEAPPLSAGLVLAPWPNRVRDGRWSFYGEPQQLELSESRRNVAIHGLTRTIPWQVVERSTSAITLGVRIEAQAGWPVPMHTTARYALDADGGLTVTHTMLNAGDRKTPFGVGVHPYPCAGRAAAYECTLQLAARTNLPVDQDRLLPNGPVAPLDGGEFDFREPRKLDGMVLDHTYGGCVPDADGIIRHHLVGPDTGVEIWAEPDFGWVQVFSTTGFPGTSSAIAVEPMTCPTDALNSGIDLRELEPGQTWSGSWGLRPMS</sequence>
<dbReference type="Pfam" id="PF01263">
    <property type="entry name" value="Aldose_epim"/>
    <property type="match status" value="1"/>
</dbReference>
<protein>
    <submittedName>
        <fullName evidence="1">Aldose 1-epimerase</fullName>
    </submittedName>
</protein>
<accession>A0A1H0AZR4</accession>
<dbReference type="Gene3D" id="2.70.98.10">
    <property type="match status" value="1"/>
</dbReference>
<dbReference type="STRING" id="211114.SAMN04489726_6383"/>
<gene>
    <name evidence="1" type="ORF">SAMN04489726_6383</name>
</gene>
<dbReference type="GO" id="GO:0004034">
    <property type="term" value="F:aldose 1-epimerase activity"/>
    <property type="evidence" value="ECO:0007669"/>
    <property type="project" value="TreeGrafter"/>
</dbReference>
<dbReference type="RefSeq" id="WP_030427063.1">
    <property type="nucleotide sequence ID" value="NZ_JOEF01000001.1"/>
</dbReference>
<organism evidence="1 2">
    <name type="scientific">Allokutzneria albata</name>
    <name type="common">Kibdelosporangium albatum</name>
    <dbReference type="NCBI Taxonomy" id="211114"/>
    <lineage>
        <taxon>Bacteria</taxon>
        <taxon>Bacillati</taxon>
        <taxon>Actinomycetota</taxon>
        <taxon>Actinomycetes</taxon>
        <taxon>Pseudonocardiales</taxon>
        <taxon>Pseudonocardiaceae</taxon>
        <taxon>Allokutzneria</taxon>
    </lineage>
</organism>
<evidence type="ECO:0000313" key="2">
    <source>
        <dbReference type="Proteomes" id="UP000183376"/>
    </source>
</evidence>
<dbReference type="Proteomes" id="UP000183376">
    <property type="component" value="Chromosome I"/>
</dbReference>
<dbReference type="SUPFAM" id="SSF74650">
    <property type="entry name" value="Galactose mutarotase-like"/>
    <property type="match status" value="1"/>
</dbReference>
<dbReference type="OrthoDB" id="4739604at2"/>
<dbReference type="GO" id="GO:0006006">
    <property type="term" value="P:glucose metabolic process"/>
    <property type="evidence" value="ECO:0007669"/>
    <property type="project" value="TreeGrafter"/>
</dbReference>
<dbReference type="PANTHER" id="PTHR10091">
    <property type="entry name" value="ALDOSE-1-EPIMERASE"/>
    <property type="match status" value="1"/>
</dbReference>
<dbReference type="eggNOG" id="COG2017">
    <property type="taxonomic scope" value="Bacteria"/>
</dbReference>
<evidence type="ECO:0000313" key="1">
    <source>
        <dbReference type="EMBL" id="SDN38859.1"/>
    </source>
</evidence>
<keyword evidence="2" id="KW-1185">Reference proteome</keyword>
<dbReference type="GO" id="GO:0030246">
    <property type="term" value="F:carbohydrate binding"/>
    <property type="evidence" value="ECO:0007669"/>
    <property type="project" value="InterPro"/>
</dbReference>
<dbReference type="InterPro" id="IPR014718">
    <property type="entry name" value="GH-type_carb-bd"/>
</dbReference>